<dbReference type="Proteomes" id="UP001250932">
    <property type="component" value="Unassembled WGS sequence"/>
</dbReference>
<dbReference type="Gene3D" id="2.40.50.200">
    <property type="entry name" value="Bacterial OB-fold"/>
    <property type="match status" value="1"/>
</dbReference>
<dbReference type="InterPro" id="IPR005220">
    <property type="entry name" value="CarO-like"/>
</dbReference>
<proteinExistence type="predicted"/>
<organism evidence="3 4">
    <name type="scientific">Candidatus Nitronereus thalassa</name>
    <dbReference type="NCBI Taxonomy" id="3020898"/>
    <lineage>
        <taxon>Bacteria</taxon>
        <taxon>Pseudomonadati</taxon>
        <taxon>Nitrospirota</taxon>
        <taxon>Nitrospiria</taxon>
        <taxon>Nitrospirales</taxon>
        <taxon>Nitrospiraceae</taxon>
        <taxon>Candidatus Nitronereus</taxon>
    </lineage>
</organism>
<accession>A0ABU3KBB3</accession>
<dbReference type="EMBL" id="JAQOUE010000002">
    <property type="protein sequence ID" value="MDT7043721.1"/>
    <property type="molecule type" value="Genomic_DNA"/>
</dbReference>
<gene>
    <name evidence="3" type="ORF">PPG34_15310</name>
</gene>
<evidence type="ECO:0000313" key="4">
    <source>
        <dbReference type="Proteomes" id="UP001250932"/>
    </source>
</evidence>
<evidence type="ECO:0000256" key="1">
    <source>
        <dbReference type="ARBA" id="ARBA00022729"/>
    </source>
</evidence>
<evidence type="ECO:0000313" key="3">
    <source>
        <dbReference type="EMBL" id="MDT7043721.1"/>
    </source>
</evidence>
<protein>
    <submittedName>
        <fullName evidence="3">NirD/YgiW/YdeI family stress tolerance protein</fullName>
    </submittedName>
</protein>
<dbReference type="InterPro" id="IPR036700">
    <property type="entry name" value="BOBF_sf"/>
</dbReference>
<dbReference type="NCBIfam" id="NF033674">
    <property type="entry name" value="stress_OB_fold"/>
    <property type="match status" value="1"/>
</dbReference>
<sequence>MRQSFKNMWILLILILAVPCAASAENLRNKPDRSWVSVSGVVASAKDHSFMLDYGKGQIIVEMDDWDWYGEGKSLLDGDKVTVYGRIDDDLFETASIEASSVYVENLNTFFYANDADEEDLAFGIYPTPIVVSWLDLTGTVTEVDGREFTLDTGKRKIQIDTINMPYNPMDDQGFQKIRKGDRVKAFGHMDYDLFEKKELMADSVITLAKDKKKKSSS</sequence>
<dbReference type="RefSeq" id="WP_313834314.1">
    <property type="nucleotide sequence ID" value="NZ_JAQOUE010000002.1"/>
</dbReference>
<feature type="chain" id="PRO_5047455030" evidence="2">
    <location>
        <begin position="25"/>
        <end position="218"/>
    </location>
</feature>
<comment type="caution">
    <text evidence="3">The sequence shown here is derived from an EMBL/GenBank/DDBJ whole genome shotgun (WGS) entry which is preliminary data.</text>
</comment>
<dbReference type="SUPFAM" id="SSF101756">
    <property type="entry name" value="Hypothetical protein YgiW"/>
    <property type="match status" value="1"/>
</dbReference>
<evidence type="ECO:0000256" key="2">
    <source>
        <dbReference type="SAM" id="SignalP"/>
    </source>
</evidence>
<name>A0ABU3KBB3_9BACT</name>
<keyword evidence="1 2" id="KW-0732">Signal</keyword>
<reference evidence="3 4" key="1">
    <citation type="journal article" date="2023" name="ISME J.">
        <title>Cultivation and genomic characterization of novel and ubiquitous marine nitrite-oxidizing bacteria from the Nitrospirales.</title>
        <authorList>
            <person name="Mueller A.J."/>
            <person name="Daebeler A."/>
            <person name="Herbold C.W."/>
            <person name="Kirkegaard R.H."/>
            <person name="Daims H."/>
        </authorList>
    </citation>
    <scope>NUCLEOTIDE SEQUENCE [LARGE SCALE GENOMIC DNA]</scope>
    <source>
        <strain evidence="3 4">EB</strain>
    </source>
</reference>
<feature type="signal peptide" evidence="2">
    <location>
        <begin position="1"/>
        <end position="24"/>
    </location>
</feature>
<keyword evidence="4" id="KW-1185">Reference proteome</keyword>